<proteinExistence type="predicted"/>
<evidence type="ECO:0000313" key="4">
    <source>
        <dbReference type="Proteomes" id="UP000598996"/>
    </source>
</evidence>
<dbReference type="InterPro" id="IPR001509">
    <property type="entry name" value="Epimerase_deHydtase"/>
</dbReference>
<dbReference type="Proteomes" id="UP000598996">
    <property type="component" value="Unassembled WGS sequence"/>
</dbReference>
<dbReference type="PANTHER" id="PTHR12126:SF11">
    <property type="entry name" value="NADH DEHYDROGENASE [UBIQUINONE] 1 ALPHA SUBCOMPLEX SUBUNIT 9, MITOCHONDRIAL"/>
    <property type="match status" value="1"/>
</dbReference>
<feature type="compositionally biased region" description="Basic and acidic residues" evidence="1">
    <location>
        <begin position="155"/>
        <end position="173"/>
    </location>
</feature>
<organism evidence="3 4">
    <name type="scientific">Paractinoplanes lichenicola</name>
    <dbReference type="NCBI Taxonomy" id="2802976"/>
    <lineage>
        <taxon>Bacteria</taxon>
        <taxon>Bacillati</taxon>
        <taxon>Actinomycetota</taxon>
        <taxon>Actinomycetes</taxon>
        <taxon>Micromonosporales</taxon>
        <taxon>Micromonosporaceae</taxon>
        <taxon>Paractinoplanes</taxon>
    </lineage>
</organism>
<name>A0ABS1W247_9ACTN</name>
<feature type="domain" description="NAD-dependent epimerase/dehydratase" evidence="2">
    <location>
        <begin position="5"/>
        <end position="85"/>
    </location>
</feature>
<feature type="region of interest" description="Disordered" evidence="1">
    <location>
        <begin position="89"/>
        <end position="215"/>
    </location>
</feature>
<gene>
    <name evidence="3" type="ORF">JKJ07_41600</name>
</gene>
<protein>
    <submittedName>
        <fullName evidence="3">NAD-dependent epimerase/dehydratase family protein</fullName>
    </submittedName>
</protein>
<dbReference type="EMBL" id="JAENHO010000015">
    <property type="protein sequence ID" value="MBL7260804.1"/>
    <property type="molecule type" value="Genomic_DNA"/>
</dbReference>
<dbReference type="InterPro" id="IPR051207">
    <property type="entry name" value="ComplexI_NDUFA9_subunit"/>
</dbReference>
<dbReference type="PANTHER" id="PTHR12126">
    <property type="entry name" value="NADH-UBIQUINONE OXIDOREDUCTASE 39 KDA SUBUNIT-RELATED"/>
    <property type="match status" value="1"/>
</dbReference>
<evidence type="ECO:0000259" key="2">
    <source>
        <dbReference type="Pfam" id="PF01370"/>
    </source>
</evidence>
<dbReference type="Pfam" id="PF01370">
    <property type="entry name" value="Epimerase"/>
    <property type="match status" value="1"/>
</dbReference>
<evidence type="ECO:0000256" key="1">
    <source>
        <dbReference type="SAM" id="MobiDB-lite"/>
    </source>
</evidence>
<dbReference type="SUPFAM" id="SSF51735">
    <property type="entry name" value="NAD(P)-binding Rossmann-fold domains"/>
    <property type="match status" value="1"/>
</dbReference>
<reference evidence="3 4" key="1">
    <citation type="submission" date="2021-01" db="EMBL/GenBank/DDBJ databases">
        <title>Actinoplanes sp. nov. LDG1-01 isolated from lichen.</title>
        <authorList>
            <person name="Saeng-In P."/>
            <person name="Phongsopitanun W."/>
            <person name="Kanchanasin P."/>
            <person name="Yuki M."/>
            <person name="Kudo T."/>
            <person name="Ohkuma M."/>
            <person name="Tanasupawat S."/>
        </authorList>
    </citation>
    <scope>NUCLEOTIDE SEQUENCE [LARGE SCALE GENOMIC DNA]</scope>
    <source>
        <strain evidence="3 4">LDG1-01</strain>
    </source>
</reference>
<dbReference type="Gene3D" id="3.40.50.720">
    <property type="entry name" value="NAD(P)-binding Rossmann-like Domain"/>
    <property type="match status" value="2"/>
</dbReference>
<accession>A0ABS1W247</accession>
<comment type="caution">
    <text evidence="3">The sequence shown here is derived from an EMBL/GenBank/DDBJ whole genome shotgun (WGS) entry which is preliminary data.</text>
</comment>
<sequence length="378" mass="39516">MTTTLVTGASGTLGTALVPRLIEDGHDVRPASRRARTGWVRADLRTGEGLADAVRGADVIVHLASSPRNPGGIDVSGTRRLVAAIRGAAGSATGWAEREAAGSATSWAEHEAAGSATSWAERETGDSATGWAEQGAAGSATGRRERETGGSAVSRTERESARSAFSRPERDETGSAVDRANGDATGRAEAERGLPRGGSGQDGSDEVGNGHDKGGQGEVRHLVYVSIIGVDRVPLRYYRAKLAAEEIVRRSGTPYTILRVSQFHPFAVGLLEKSARLGPLIIDPGFLAQPVDVADVADRIAGLLGEGPANGTLDFAGPQIMNLDEAATTWLAAKADHRRVVRLRAPGKVARAIRAGGLTTTATPTGSRTWEDYLAARY</sequence>
<keyword evidence="4" id="KW-1185">Reference proteome</keyword>
<evidence type="ECO:0000313" key="3">
    <source>
        <dbReference type="EMBL" id="MBL7260804.1"/>
    </source>
</evidence>
<dbReference type="InterPro" id="IPR036291">
    <property type="entry name" value="NAD(P)-bd_dom_sf"/>
</dbReference>